<dbReference type="Proteomes" id="UP000265520">
    <property type="component" value="Unassembled WGS sequence"/>
</dbReference>
<evidence type="ECO:0000256" key="1">
    <source>
        <dbReference type="SAM" id="MobiDB-lite"/>
    </source>
</evidence>
<feature type="non-terminal residue" evidence="2">
    <location>
        <position position="1"/>
    </location>
</feature>
<feature type="compositionally biased region" description="Basic and acidic residues" evidence="1">
    <location>
        <begin position="29"/>
        <end position="38"/>
    </location>
</feature>
<keyword evidence="3" id="KW-1185">Reference proteome</keyword>
<accession>A0A392U549</accession>
<organism evidence="2 3">
    <name type="scientific">Trifolium medium</name>
    <dbReference type="NCBI Taxonomy" id="97028"/>
    <lineage>
        <taxon>Eukaryota</taxon>
        <taxon>Viridiplantae</taxon>
        <taxon>Streptophyta</taxon>
        <taxon>Embryophyta</taxon>
        <taxon>Tracheophyta</taxon>
        <taxon>Spermatophyta</taxon>
        <taxon>Magnoliopsida</taxon>
        <taxon>eudicotyledons</taxon>
        <taxon>Gunneridae</taxon>
        <taxon>Pentapetalae</taxon>
        <taxon>rosids</taxon>
        <taxon>fabids</taxon>
        <taxon>Fabales</taxon>
        <taxon>Fabaceae</taxon>
        <taxon>Papilionoideae</taxon>
        <taxon>50 kb inversion clade</taxon>
        <taxon>NPAAA clade</taxon>
        <taxon>Hologalegina</taxon>
        <taxon>IRL clade</taxon>
        <taxon>Trifolieae</taxon>
        <taxon>Trifolium</taxon>
    </lineage>
</organism>
<evidence type="ECO:0000313" key="2">
    <source>
        <dbReference type="EMBL" id="MCI68482.1"/>
    </source>
</evidence>
<feature type="region of interest" description="Disordered" evidence="1">
    <location>
        <begin position="1"/>
        <end position="38"/>
    </location>
</feature>
<protein>
    <submittedName>
        <fullName evidence="2">Uncharacterized protein</fullName>
    </submittedName>
</protein>
<reference evidence="2 3" key="1">
    <citation type="journal article" date="2018" name="Front. Plant Sci.">
        <title>Red Clover (Trifolium pratense) and Zigzag Clover (T. medium) - A Picture of Genomic Similarities and Differences.</title>
        <authorList>
            <person name="Dluhosova J."/>
            <person name="Istvanek J."/>
            <person name="Nedelnik J."/>
            <person name="Repkova J."/>
        </authorList>
    </citation>
    <scope>NUCLEOTIDE SEQUENCE [LARGE SCALE GENOMIC DNA]</scope>
    <source>
        <strain evidence="3">cv. 10/8</strain>
        <tissue evidence="2">Leaf</tissue>
    </source>
</reference>
<proteinExistence type="predicted"/>
<name>A0A392U549_9FABA</name>
<dbReference type="AlphaFoldDB" id="A0A392U549"/>
<sequence>NKNSGIQDVARRDLASPGDKTQINCRLARSGDRMQKQR</sequence>
<dbReference type="EMBL" id="LXQA010737223">
    <property type="protein sequence ID" value="MCI68482.1"/>
    <property type="molecule type" value="Genomic_DNA"/>
</dbReference>
<evidence type="ECO:0000313" key="3">
    <source>
        <dbReference type="Proteomes" id="UP000265520"/>
    </source>
</evidence>
<comment type="caution">
    <text evidence="2">The sequence shown here is derived from an EMBL/GenBank/DDBJ whole genome shotgun (WGS) entry which is preliminary data.</text>
</comment>